<feature type="compositionally biased region" description="Pro residues" evidence="2">
    <location>
        <begin position="132"/>
        <end position="142"/>
    </location>
</feature>
<dbReference type="Proteomes" id="UP000041254">
    <property type="component" value="Unassembled WGS sequence"/>
</dbReference>
<dbReference type="EMBL" id="CDMY01001057">
    <property type="protein sequence ID" value="CEM39946.1"/>
    <property type="molecule type" value="Genomic_DNA"/>
</dbReference>
<reference evidence="4 5" key="1">
    <citation type="submission" date="2014-11" db="EMBL/GenBank/DDBJ databases">
        <authorList>
            <person name="Zhu J."/>
            <person name="Qi W."/>
            <person name="Song R."/>
        </authorList>
    </citation>
    <scope>NUCLEOTIDE SEQUENCE [LARGE SCALE GENOMIC DNA]</scope>
</reference>
<feature type="region of interest" description="Disordered" evidence="2">
    <location>
        <begin position="286"/>
        <end position="336"/>
    </location>
</feature>
<organism evidence="4 5">
    <name type="scientific">Vitrella brassicaformis (strain CCMP3155)</name>
    <dbReference type="NCBI Taxonomy" id="1169540"/>
    <lineage>
        <taxon>Eukaryota</taxon>
        <taxon>Sar</taxon>
        <taxon>Alveolata</taxon>
        <taxon>Colpodellida</taxon>
        <taxon>Vitrellaceae</taxon>
        <taxon>Vitrella</taxon>
    </lineage>
</organism>
<dbReference type="PANTHER" id="PTHR47992">
    <property type="entry name" value="PROTEIN PHOSPHATASE"/>
    <property type="match status" value="1"/>
</dbReference>
<keyword evidence="1" id="KW-0175">Coiled coil</keyword>
<dbReference type="InterPro" id="IPR036457">
    <property type="entry name" value="PPM-type-like_dom_sf"/>
</dbReference>
<evidence type="ECO:0000313" key="4">
    <source>
        <dbReference type="EMBL" id="CEM39946.1"/>
    </source>
</evidence>
<dbReference type="STRING" id="1169540.A0A0G4H7U4"/>
<proteinExistence type="predicted"/>
<dbReference type="InterPro" id="IPR015655">
    <property type="entry name" value="PP2C"/>
</dbReference>
<feature type="domain" description="PPM-type phosphatase" evidence="3">
    <location>
        <begin position="628"/>
        <end position="938"/>
    </location>
</feature>
<dbReference type="AlphaFoldDB" id="A0A0G4H7U4"/>
<dbReference type="OrthoDB" id="10264738at2759"/>
<feature type="compositionally biased region" description="Basic and acidic residues" evidence="2">
    <location>
        <begin position="298"/>
        <end position="316"/>
    </location>
</feature>
<feature type="compositionally biased region" description="Basic residues" evidence="2">
    <location>
        <begin position="474"/>
        <end position="483"/>
    </location>
</feature>
<feature type="compositionally biased region" description="Gly residues" evidence="2">
    <location>
        <begin position="317"/>
        <end position="329"/>
    </location>
</feature>
<feature type="compositionally biased region" description="Gly residues" evidence="2">
    <location>
        <begin position="511"/>
        <end position="522"/>
    </location>
</feature>
<evidence type="ECO:0000259" key="3">
    <source>
        <dbReference type="PROSITE" id="PS51746"/>
    </source>
</evidence>
<dbReference type="VEuPathDB" id="CryptoDB:Vbra_19855"/>
<evidence type="ECO:0000256" key="1">
    <source>
        <dbReference type="SAM" id="Coils"/>
    </source>
</evidence>
<feature type="compositionally biased region" description="Low complexity" evidence="2">
    <location>
        <begin position="561"/>
        <end position="577"/>
    </location>
</feature>
<feature type="region of interest" description="Disordered" evidence="2">
    <location>
        <begin position="439"/>
        <end position="577"/>
    </location>
</feature>
<dbReference type="InterPro" id="IPR001932">
    <property type="entry name" value="PPM-type_phosphatase-like_dom"/>
</dbReference>
<accession>A0A0G4H7U4</accession>
<gene>
    <name evidence="4" type="ORF">Vbra_19855</name>
</gene>
<feature type="coiled-coil region" evidence="1">
    <location>
        <begin position="376"/>
        <end position="417"/>
    </location>
</feature>
<dbReference type="CDD" id="cd00143">
    <property type="entry name" value="PP2Cc"/>
    <property type="match status" value="1"/>
</dbReference>
<dbReference type="GO" id="GO:0004722">
    <property type="term" value="F:protein serine/threonine phosphatase activity"/>
    <property type="evidence" value="ECO:0007669"/>
    <property type="project" value="InterPro"/>
</dbReference>
<keyword evidence="5" id="KW-1185">Reference proteome</keyword>
<feature type="region of interest" description="Disordered" evidence="2">
    <location>
        <begin position="1"/>
        <end position="153"/>
    </location>
</feature>
<dbReference type="OMA" id="HEPEIAC"/>
<dbReference type="InParanoid" id="A0A0G4H7U4"/>
<dbReference type="PROSITE" id="PS51746">
    <property type="entry name" value="PPM_2"/>
    <property type="match status" value="1"/>
</dbReference>
<dbReference type="SUPFAM" id="SSF81606">
    <property type="entry name" value="PP2C-like"/>
    <property type="match status" value="1"/>
</dbReference>
<protein>
    <recommendedName>
        <fullName evidence="3">PPM-type phosphatase domain-containing protein</fullName>
    </recommendedName>
</protein>
<feature type="compositionally biased region" description="Low complexity" evidence="2">
    <location>
        <begin position="143"/>
        <end position="153"/>
    </location>
</feature>
<evidence type="ECO:0000256" key="2">
    <source>
        <dbReference type="SAM" id="MobiDB-lite"/>
    </source>
</evidence>
<name>A0A0G4H7U4_VITBC</name>
<evidence type="ECO:0000313" key="5">
    <source>
        <dbReference type="Proteomes" id="UP000041254"/>
    </source>
</evidence>
<feature type="compositionally biased region" description="Low complexity" evidence="2">
    <location>
        <begin position="122"/>
        <end position="131"/>
    </location>
</feature>
<dbReference type="SMART" id="SM00332">
    <property type="entry name" value="PP2Cc"/>
    <property type="match status" value="1"/>
</dbReference>
<feature type="compositionally biased region" description="Low complexity" evidence="2">
    <location>
        <begin position="439"/>
        <end position="449"/>
    </location>
</feature>
<sequence>MQRHQSFVPPPSPSASRPLQPPAARVPNAPTQPRPPLVKLSPNLRPSQPPFALPALHRNPSLPAGAFPYTRIPPPHTHSLSRDQSPFRGSFPRTGTHPLPMPGPPAGAAPAQVHTGPGLGQSAPPASFSPAPGRPPMHPPHMPFGAQPGGSSPSFPSPLPHPIRPHHFEGAHGHHGHPARLVTVGAAAFCGPYGAAGVNLRAQPSEEYHRMMEMKARLEALTKQAPPQRPPGSTLRVVTTQLSPNLPPYAAPVAAAQETAAKKEGVGGGGGGAQLLSPPLVPVVLSSESNEEQVSSDGGKEGEGRGEERDGDRDGRAGPGVGLGLGGGGRLEERAAPAAAAAAAAVAAVGERKAQAERERERDGEVAVGRAAVEKRDKIEKAVTEMQGKLDRLQKSLSRMETEKLSLAAEAEELRRSLELERLTSSSLRAQLALSQSIPQSPAAASPSLHGPGGGSNLHSSLRELSIGDDRPTGVHRRSTGGGRKKDKEHLRVSHASHTRGGFKGSRPVGVGVGVGRGGRGGSRGKKGRASDVPAGVAAEEDDTHDVGDASVALPPPSMPTQPTHTHEQTAPTTTTTTAAPTMPIAATDLPPLRFIIEGKFDIQPQADFAPKAVRAEPSGAVELLRRSLAWVCTRGRRLDDNVPNQDDFVLLQTTDGVMLFGAFDGHGQCGQECAAFVRQSLPECILGLPEFRVDPGMAFRKAFNMVQANLAQQAFDHKHSGATAVVAVITEAHAHAGGGGRLATAHGGAPDASRFLWTAHVGDSKAALVSASPAAAAAGGKATDSGSDLQANAGASYNVTVLTSDHKPDRQSEAERVSQCGGEVRPSNTGAMRLYGKGSPGPALAVTRAFGDTAATRCGVTHEPEIACYPLKDSSESMLVLGTDGLWVFCSPEHVAVQLLQGGVSAIHQVCAESRQQWADNSYNRTVDDVTAIAVAL</sequence>
<dbReference type="Pfam" id="PF00481">
    <property type="entry name" value="PP2C"/>
    <property type="match status" value="1"/>
</dbReference>
<dbReference type="Gene3D" id="3.60.40.10">
    <property type="entry name" value="PPM-type phosphatase domain"/>
    <property type="match status" value="1"/>
</dbReference>